<dbReference type="Pfam" id="PF07884">
    <property type="entry name" value="VKOR"/>
    <property type="match status" value="1"/>
</dbReference>
<keyword evidence="5 10" id="KW-1133">Transmembrane helix</keyword>
<dbReference type="AlphaFoldDB" id="A0A285L8W9"/>
<dbReference type="GO" id="GO:0016491">
    <property type="term" value="F:oxidoreductase activity"/>
    <property type="evidence" value="ECO:0007669"/>
    <property type="project" value="UniProtKB-KW"/>
</dbReference>
<reference evidence="12 13" key="1">
    <citation type="submission" date="2017-09" db="EMBL/GenBank/DDBJ databases">
        <authorList>
            <person name="Ehlers B."/>
            <person name="Leendertz F.H."/>
        </authorList>
    </citation>
    <scope>NUCLEOTIDE SEQUENCE [LARGE SCALE GENOMIC DNA]</scope>
    <source>
        <strain evidence="12 13">DSM 45537</strain>
    </source>
</reference>
<dbReference type="InterPro" id="IPR041714">
    <property type="entry name" value="VKOR_Actinobacteria"/>
</dbReference>
<gene>
    <name evidence="12" type="ORF">SAMN04244553_2934</name>
</gene>
<keyword evidence="4" id="KW-0874">Quinone</keyword>
<evidence type="ECO:0000256" key="1">
    <source>
        <dbReference type="ARBA" id="ARBA00004141"/>
    </source>
</evidence>
<keyword evidence="6" id="KW-0560">Oxidoreductase</keyword>
<dbReference type="GO" id="GO:0016020">
    <property type="term" value="C:membrane"/>
    <property type="evidence" value="ECO:0007669"/>
    <property type="project" value="UniProtKB-SubCell"/>
</dbReference>
<evidence type="ECO:0000256" key="3">
    <source>
        <dbReference type="ARBA" id="ARBA00022692"/>
    </source>
</evidence>
<evidence type="ECO:0000256" key="2">
    <source>
        <dbReference type="ARBA" id="ARBA00006214"/>
    </source>
</evidence>
<feature type="transmembrane region" description="Helical" evidence="10">
    <location>
        <begin position="94"/>
        <end position="115"/>
    </location>
</feature>
<feature type="transmembrane region" description="Helical" evidence="10">
    <location>
        <begin position="121"/>
        <end position="141"/>
    </location>
</feature>
<evidence type="ECO:0000256" key="9">
    <source>
        <dbReference type="ARBA" id="ARBA00023284"/>
    </source>
</evidence>
<dbReference type="InterPro" id="IPR012932">
    <property type="entry name" value="VKOR"/>
</dbReference>
<evidence type="ECO:0000259" key="11">
    <source>
        <dbReference type="SMART" id="SM00756"/>
    </source>
</evidence>
<feature type="domain" description="Vitamin K epoxide reductase" evidence="11">
    <location>
        <begin position="5"/>
        <end position="146"/>
    </location>
</feature>
<accession>A0A285L8W9</accession>
<evidence type="ECO:0000256" key="4">
    <source>
        <dbReference type="ARBA" id="ARBA00022719"/>
    </source>
</evidence>
<keyword evidence="7 10" id="KW-0472">Membrane</keyword>
<feature type="transmembrane region" description="Helical" evidence="10">
    <location>
        <begin position="69"/>
        <end position="87"/>
    </location>
</feature>
<dbReference type="STRING" id="1379680.GCA_001612615_05769"/>
<keyword evidence="3 10" id="KW-0812">Transmembrane</keyword>
<dbReference type="Proteomes" id="UP000219565">
    <property type="component" value="Unassembled WGS sequence"/>
</dbReference>
<dbReference type="InterPro" id="IPR038354">
    <property type="entry name" value="VKOR_sf"/>
</dbReference>
<dbReference type="SMART" id="SM00756">
    <property type="entry name" value="VKc"/>
    <property type="match status" value="1"/>
</dbReference>
<evidence type="ECO:0000313" key="12">
    <source>
        <dbReference type="EMBL" id="SNY81342.1"/>
    </source>
</evidence>
<dbReference type="RefSeq" id="WP_097245270.1">
    <property type="nucleotide sequence ID" value="NZ_JAMTCV010000005.1"/>
</dbReference>
<dbReference type="Gene3D" id="1.20.1440.130">
    <property type="entry name" value="VKOR domain"/>
    <property type="match status" value="1"/>
</dbReference>
<keyword evidence="8" id="KW-1015">Disulfide bond</keyword>
<keyword evidence="13" id="KW-1185">Reference proteome</keyword>
<evidence type="ECO:0000256" key="10">
    <source>
        <dbReference type="SAM" id="Phobius"/>
    </source>
</evidence>
<evidence type="ECO:0000256" key="6">
    <source>
        <dbReference type="ARBA" id="ARBA00023002"/>
    </source>
</evidence>
<feature type="transmembrane region" description="Helical" evidence="10">
    <location>
        <begin position="162"/>
        <end position="180"/>
    </location>
</feature>
<comment type="subcellular location">
    <subcellularLocation>
        <location evidence="1">Membrane</location>
        <topology evidence="1">Multi-pass membrane protein</topology>
    </subcellularLocation>
</comment>
<evidence type="ECO:0000256" key="8">
    <source>
        <dbReference type="ARBA" id="ARBA00023157"/>
    </source>
</evidence>
<protein>
    <submittedName>
        <fullName evidence="12">Uncharacterized membrane protein</fullName>
    </submittedName>
</protein>
<name>A0A285L8W9_9NOCA</name>
<sequence>MIAAPPRSAWLLLICGLAGWFASMALTIERFKLFTDPDYRPTCSINPILSCGSVMVTDQASVFGFPNPLTGIVGFSVVVTLGVLAVAGLGFPKWVWGGLWLGTIAGIAFVCWLIFQSLYRINALCPYCMVVWAIVTPLFAVATDQLWGRSSGPLGVLAEWRWTIVALFYAVVLLLIFLRFQDYWLSLF</sequence>
<dbReference type="EMBL" id="OBEG01000002">
    <property type="protein sequence ID" value="SNY81342.1"/>
    <property type="molecule type" value="Genomic_DNA"/>
</dbReference>
<dbReference type="CDD" id="cd12922">
    <property type="entry name" value="VKOR_5"/>
    <property type="match status" value="1"/>
</dbReference>
<evidence type="ECO:0000256" key="5">
    <source>
        <dbReference type="ARBA" id="ARBA00022989"/>
    </source>
</evidence>
<dbReference type="GO" id="GO:0048038">
    <property type="term" value="F:quinone binding"/>
    <property type="evidence" value="ECO:0007669"/>
    <property type="project" value="UniProtKB-KW"/>
</dbReference>
<organism evidence="12 13">
    <name type="scientific">Nocardia amikacinitolerans</name>
    <dbReference type="NCBI Taxonomy" id="756689"/>
    <lineage>
        <taxon>Bacteria</taxon>
        <taxon>Bacillati</taxon>
        <taxon>Actinomycetota</taxon>
        <taxon>Actinomycetes</taxon>
        <taxon>Mycobacteriales</taxon>
        <taxon>Nocardiaceae</taxon>
        <taxon>Nocardia</taxon>
    </lineage>
</organism>
<keyword evidence="9" id="KW-0676">Redox-active center</keyword>
<evidence type="ECO:0000256" key="7">
    <source>
        <dbReference type="ARBA" id="ARBA00023136"/>
    </source>
</evidence>
<proteinExistence type="inferred from homology"/>
<evidence type="ECO:0000313" key="13">
    <source>
        <dbReference type="Proteomes" id="UP000219565"/>
    </source>
</evidence>
<dbReference type="OrthoDB" id="9783799at2"/>
<comment type="similarity">
    <text evidence="2">Belongs to the VKOR family.</text>
</comment>